<sequence length="343" mass="38238">MEPTQQQRKKFKTAQDWNDYIGPLLQSGQGITGKDLFELRKACYAEIEALRGRPLLIYATRFLDGGPPGMPNQIDLPDVDGFTDLINSVSNDCRSVDVLLHSPGGRPDATERIVGILRNRFDEVNFLIPHSAYSAATMLALSGNGIVLHPSATLGPIDPQVGVPTKEGMIRFVPAKSILNGFAKAKKIIKNEGPETLPAYIPLIEKYSLDLFELCEDSEKLSKELVSSWLKKYMFAGVKNNGRKIKKAASYFSDYNTHKVHSRPLTPDKLADFGLKLEVAGNPLRDLLWEAYILLNGFFNVSPFVKLYECTHGVSWGKQFQIIMGPPQMQPQPRPQAQPKPQQ</sequence>
<dbReference type="GO" id="GO:0016020">
    <property type="term" value="C:membrane"/>
    <property type="evidence" value="ECO:0007669"/>
    <property type="project" value="InterPro"/>
</dbReference>
<dbReference type="InterPro" id="IPR002825">
    <property type="entry name" value="Pept_S49_ser-pept_pro"/>
</dbReference>
<dbReference type="PANTHER" id="PTHR35984">
    <property type="entry name" value="PERIPLASMIC SERINE PROTEASE"/>
    <property type="match status" value="1"/>
</dbReference>
<evidence type="ECO:0008006" key="3">
    <source>
        <dbReference type="Google" id="ProtNLM"/>
    </source>
</evidence>
<protein>
    <recommendedName>
        <fullName evidence="3">Serine protease</fullName>
    </recommendedName>
</protein>
<name>A0A0G0GZX7_9BACT</name>
<dbReference type="Pfam" id="PF01972">
    <property type="entry name" value="SDH_protease"/>
    <property type="match status" value="1"/>
</dbReference>
<dbReference type="AlphaFoldDB" id="A0A0G0GZX7"/>
<comment type="caution">
    <text evidence="1">The sequence shown here is derived from an EMBL/GenBank/DDBJ whole genome shotgun (WGS) entry which is preliminary data.</text>
</comment>
<accession>A0A0G0GZX7</accession>
<dbReference type="SUPFAM" id="SSF52096">
    <property type="entry name" value="ClpP/crotonase"/>
    <property type="match status" value="1"/>
</dbReference>
<evidence type="ECO:0000313" key="1">
    <source>
        <dbReference type="EMBL" id="KKQ31780.1"/>
    </source>
</evidence>
<dbReference type="EMBL" id="LBTA01000040">
    <property type="protein sequence ID" value="KKQ31780.1"/>
    <property type="molecule type" value="Genomic_DNA"/>
</dbReference>
<organism evidence="1 2">
    <name type="scientific">Candidatus Nomurabacteria bacterium GW2011_GWA1_37_20</name>
    <dbReference type="NCBI Taxonomy" id="1618729"/>
    <lineage>
        <taxon>Bacteria</taxon>
        <taxon>Candidatus Nomuraibacteriota</taxon>
    </lineage>
</organism>
<proteinExistence type="predicted"/>
<evidence type="ECO:0000313" key="2">
    <source>
        <dbReference type="Proteomes" id="UP000034701"/>
    </source>
</evidence>
<reference evidence="1 2" key="1">
    <citation type="journal article" date="2015" name="Nature">
        <title>rRNA introns, odd ribosomes, and small enigmatic genomes across a large radiation of phyla.</title>
        <authorList>
            <person name="Brown C.T."/>
            <person name="Hug L.A."/>
            <person name="Thomas B.C."/>
            <person name="Sharon I."/>
            <person name="Castelle C.J."/>
            <person name="Singh A."/>
            <person name="Wilkins M.J."/>
            <person name="Williams K.H."/>
            <person name="Banfield J.F."/>
        </authorList>
    </citation>
    <scope>NUCLEOTIDE SEQUENCE [LARGE SCALE GENOMIC DNA]</scope>
</reference>
<dbReference type="PANTHER" id="PTHR35984:SF1">
    <property type="entry name" value="PERIPLASMIC SERINE PROTEASE"/>
    <property type="match status" value="1"/>
</dbReference>
<gene>
    <name evidence="1" type="ORF">US45_C0040G0002</name>
</gene>
<dbReference type="InterPro" id="IPR029045">
    <property type="entry name" value="ClpP/crotonase-like_dom_sf"/>
</dbReference>
<dbReference type="Proteomes" id="UP000034701">
    <property type="component" value="Unassembled WGS sequence"/>
</dbReference>
<dbReference type="Gene3D" id="3.90.226.10">
    <property type="entry name" value="2-enoyl-CoA Hydratase, Chain A, domain 1"/>
    <property type="match status" value="1"/>
</dbReference>